<evidence type="ECO:0000256" key="5">
    <source>
        <dbReference type="ARBA" id="ARBA00045885"/>
    </source>
</evidence>
<dbReference type="Proteomes" id="UP000244893">
    <property type="component" value="Unassembled WGS sequence"/>
</dbReference>
<evidence type="ECO:0000256" key="4">
    <source>
        <dbReference type="ARBA" id="ARBA00032596"/>
    </source>
</evidence>
<evidence type="ECO:0000313" key="8">
    <source>
        <dbReference type="Proteomes" id="UP000244893"/>
    </source>
</evidence>
<dbReference type="GO" id="GO:0004252">
    <property type="term" value="F:serine-type endopeptidase activity"/>
    <property type="evidence" value="ECO:0007669"/>
    <property type="project" value="InterPro"/>
</dbReference>
<keyword evidence="1" id="KW-0378">Hydrolase</keyword>
<comment type="caution">
    <text evidence="7">The sequence shown here is derived from an EMBL/GenBank/DDBJ whole genome shotgun (WGS) entry which is preliminary data.</text>
</comment>
<dbReference type="Gene3D" id="3.40.50.1820">
    <property type="entry name" value="alpha/beta hydrolase"/>
    <property type="match status" value="1"/>
</dbReference>
<dbReference type="OrthoDB" id="262125at2"/>
<dbReference type="GO" id="GO:0006508">
    <property type="term" value="P:proteolysis"/>
    <property type="evidence" value="ECO:0007669"/>
    <property type="project" value="InterPro"/>
</dbReference>
<dbReference type="Gene3D" id="2.120.10.30">
    <property type="entry name" value="TolB, C-terminal domain"/>
    <property type="match status" value="1"/>
</dbReference>
<dbReference type="PRINTS" id="PR00862">
    <property type="entry name" value="PROLIGOPTASE"/>
</dbReference>
<dbReference type="PANTHER" id="PTHR42776:SF27">
    <property type="entry name" value="DIPEPTIDYL PEPTIDASE FAMILY MEMBER 6"/>
    <property type="match status" value="1"/>
</dbReference>
<sequence>MTPDAARVAFVSDRRGTPELWIQDVVPGGESPPARRIPLSDDPVLSVSWSADGNWLACAVATGGGVRSQVWVVRPDGSDARRIAGSESLHAELGPWTRSGHRVVVTFPPGSPGDSTRALLADPATGDLYPLAQGDLITVLDLSVEERLVILRDGRRGHQFCVVVDRVADQSASLLPHTQTGATDVAILRPAPHGSPTPLIAYLVTEEGRPRRQLVSVPLGPGGARGPVATLAEREDAELEGLDADDAGDLLLLVWNVAGRSELELFDTVGGTRTPVPALPGYVATHPVLSRDGRSVVLSIEGPERPRELWHLDTESLSWTRISEVPELPDAVLVQPTLETFTGHDGLPLTGWLYRPPANDSDDGAPAVHGAAMLHLHGGPEAQERPTFSAQHQAVVAAGITVFAPNVRGSSGFGREFVHADDIEKRYDAFADVVSAAEHLVATGVADPNRIAVTGRSYGGYLTFATLAFSPGVFASGVAVCGMSDLHGFYRETEPWIASAAFSKYGHPQRDRKLLRDLSPLRAAGRIEVPLLVAHGDLDTNVPVGESRRMVRALTKLGRPVEYLEQPGEGHEYRRVESRASLVTAMVRFLDRTLGRRPGSIQ</sequence>
<evidence type="ECO:0000256" key="2">
    <source>
        <dbReference type="ARBA" id="ARBA00022990"/>
    </source>
</evidence>
<dbReference type="AlphaFoldDB" id="A0A2V1HQY5"/>
<keyword evidence="2" id="KW-0007">Acetylation</keyword>
<evidence type="ECO:0000259" key="6">
    <source>
        <dbReference type="Pfam" id="PF00326"/>
    </source>
</evidence>
<organism evidence="7 8">
    <name type="scientific">Amnibacterium flavum</name>
    <dbReference type="NCBI Taxonomy" id="2173173"/>
    <lineage>
        <taxon>Bacteria</taxon>
        <taxon>Bacillati</taxon>
        <taxon>Actinomycetota</taxon>
        <taxon>Actinomycetes</taxon>
        <taxon>Micrococcales</taxon>
        <taxon>Microbacteriaceae</taxon>
        <taxon>Amnibacterium</taxon>
    </lineage>
</organism>
<dbReference type="InterPro" id="IPR029058">
    <property type="entry name" value="AB_hydrolase_fold"/>
</dbReference>
<accession>A0A2V1HQY5</accession>
<name>A0A2V1HQY5_9MICO</name>
<dbReference type="EMBL" id="QEOP01000002">
    <property type="protein sequence ID" value="PVZ94948.1"/>
    <property type="molecule type" value="Genomic_DNA"/>
</dbReference>
<evidence type="ECO:0000313" key="7">
    <source>
        <dbReference type="EMBL" id="PVZ94948.1"/>
    </source>
</evidence>
<dbReference type="InterPro" id="IPR011042">
    <property type="entry name" value="6-blade_b-propeller_TolB-like"/>
</dbReference>
<dbReference type="InterPro" id="IPR002470">
    <property type="entry name" value="Peptidase_S9A"/>
</dbReference>
<gene>
    <name evidence="7" type="ORF">DDQ50_13640</name>
</gene>
<dbReference type="SUPFAM" id="SSF50993">
    <property type="entry name" value="Peptidase/esterase 'gauge' domain"/>
    <property type="match status" value="1"/>
</dbReference>
<reference evidence="7 8" key="1">
    <citation type="submission" date="2018-05" db="EMBL/GenBank/DDBJ databases">
        <title>Amnibacterium sp. M8JJ-5, whole genome shotgun sequence.</title>
        <authorList>
            <person name="Tuo L."/>
        </authorList>
    </citation>
    <scope>NUCLEOTIDE SEQUENCE [LARGE SCALE GENOMIC DNA]</scope>
    <source>
        <strain evidence="7 8">M8JJ-5</strain>
    </source>
</reference>
<dbReference type="InterPro" id="IPR001375">
    <property type="entry name" value="Peptidase_S9_cat"/>
</dbReference>
<protein>
    <recommendedName>
        <fullName evidence="4">Acyl-peptide hydrolase</fullName>
    </recommendedName>
    <alternativeName>
        <fullName evidence="3">Acylaminoacyl-peptidase</fullName>
    </alternativeName>
</protein>
<proteinExistence type="predicted"/>
<dbReference type="PANTHER" id="PTHR42776">
    <property type="entry name" value="SERINE PEPTIDASE S9 FAMILY MEMBER"/>
    <property type="match status" value="1"/>
</dbReference>
<dbReference type="InterPro" id="IPR002471">
    <property type="entry name" value="Pept_S9_AS"/>
</dbReference>
<feature type="domain" description="Peptidase S9 prolyl oligopeptidase catalytic" evidence="6">
    <location>
        <begin position="387"/>
        <end position="595"/>
    </location>
</feature>
<evidence type="ECO:0000256" key="1">
    <source>
        <dbReference type="ARBA" id="ARBA00022801"/>
    </source>
</evidence>
<dbReference type="Gene3D" id="2.130.10.120">
    <property type="entry name" value="Prolyl oligopeptidase, N-terminal domain"/>
    <property type="match status" value="1"/>
</dbReference>
<keyword evidence="8" id="KW-1185">Reference proteome</keyword>
<dbReference type="PROSITE" id="PS00708">
    <property type="entry name" value="PRO_ENDOPEP_SER"/>
    <property type="match status" value="1"/>
</dbReference>
<comment type="function">
    <text evidence="5">This enzyme catalyzes the hydrolysis of the N-terminal peptide bond of an N-acetylated peptide to generate an N-acetylated amino acid and a peptide with a free N-terminus. It preferentially cleaves off Ac-Ala, Ac-Met and Ac-Ser. Also, involved in the degradation of oxidized and glycated proteins.</text>
</comment>
<dbReference type="Pfam" id="PF00326">
    <property type="entry name" value="Peptidase_S9"/>
    <property type="match status" value="1"/>
</dbReference>
<dbReference type="SUPFAM" id="SSF53474">
    <property type="entry name" value="alpha/beta-Hydrolases"/>
    <property type="match status" value="1"/>
</dbReference>
<evidence type="ECO:0000256" key="3">
    <source>
        <dbReference type="ARBA" id="ARBA00032284"/>
    </source>
</evidence>